<dbReference type="InterPro" id="IPR052646">
    <property type="entry name" value="Peroxisomal_PEX28-32"/>
</dbReference>
<evidence type="ECO:0000256" key="1">
    <source>
        <dbReference type="ARBA" id="ARBA00004127"/>
    </source>
</evidence>
<dbReference type="AlphaFoldDB" id="A0A0F7SXQ3"/>
<evidence type="ECO:0000256" key="2">
    <source>
        <dbReference type="ARBA" id="ARBA00022692"/>
    </source>
</evidence>
<evidence type="ECO:0000256" key="5">
    <source>
        <dbReference type="SAM" id="MobiDB-lite"/>
    </source>
</evidence>
<dbReference type="GO" id="GO:0007031">
    <property type="term" value="P:peroxisome organization"/>
    <property type="evidence" value="ECO:0007669"/>
    <property type="project" value="UniProtKB-ARBA"/>
</dbReference>
<name>A0A0F7SXQ3_PHARH</name>
<dbReference type="SMART" id="SM00693">
    <property type="entry name" value="DysFN"/>
    <property type="match status" value="1"/>
</dbReference>
<proteinExistence type="predicted"/>
<dbReference type="InterPro" id="IPR010482">
    <property type="entry name" value="TECPR1-like_DysF"/>
</dbReference>
<feature type="compositionally biased region" description="Low complexity" evidence="5">
    <location>
        <begin position="509"/>
        <end position="523"/>
    </location>
</feature>
<feature type="region of interest" description="Disordered" evidence="5">
    <location>
        <begin position="495"/>
        <end position="561"/>
    </location>
</feature>
<feature type="domain" description="Peroxin/Ferlin" evidence="6">
    <location>
        <begin position="338"/>
        <end position="419"/>
    </location>
</feature>
<feature type="compositionally biased region" description="Low complexity" evidence="5">
    <location>
        <begin position="453"/>
        <end position="474"/>
    </location>
</feature>
<organism evidence="7">
    <name type="scientific">Phaffia rhodozyma</name>
    <name type="common">Yeast</name>
    <name type="synonym">Xanthophyllomyces dendrorhous</name>
    <dbReference type="NCBI Taxonomy" id="264483"/>
    <lineage>
        <taxon>Eukaryota</taxon>
        <taxon>Fungi</taxon>
        <taxon>Dikarya</taxon>
        <taxon>Basidiomycota</taxon>
        <taxon>Agaricomycotina</taxon>
        <taxon>Tremellomycetes</taxon>
        <taxon>Cystofilobasidiales</taxon>
        <taxon>Mrakiaceae</taxon>
        <taxon>Phaffia</taxon>
    </lineage>
</organism>
<feature type="region of interest" description="Disordered" evidence="5">
    <location>
        <begin position="734"/>
        <end position="754"/>
    </location>
</feature>
<dbReference type="EMBL" id="LN483332">
    <property type="protein sequence ID" value="CED85514.1"/>
    <property type="molecule type" value="Genomic_DNA"/>
</dbReference>
<dbReference type="GO" id="GO:0005778">
    <property type="term" value="C:peroxisomal membrane"/>
    <property type="evidence" value="ECO:0007669"/>
    <property type="project" value="TreeGrafter"/>
</dbReference>
<comment type="subcellular location">
    <subcellularLocation>
        <location evidence="1">Endomembrane system</location>
        <topology evidence="1">Multi-pass membrane protein</topology>
    </subcellularLocation>
</comment>
<feature type="region of interest" description="Disordered" evidence="5">
    <location>
        <begin position="430"/>
        <end position="474"/>
    </location>
</feature>
<evidence type="ECO:0000256" key="3">
    <source>
        <dbReference type="ARBA" id="ARBA00022989"/>
    </source>
</evidence>
<dbReference type="PANTHER" id="PTHR31679">
    <property type="entry name" value="PEROXISOMAL MEMBRANE PROTEIN PEX30-RELATED"/>
    <property type="match status" value="1"/>
</dbReference>
<reference evidence="7" key="1">
    <citation type="submission" date="2014-08" db="EMBL/GenBank/DDBJ databases">
        <authorList>
            <person name="Sharma Rahul"/>
            <person name="Thines Marco"/>
        </authorList>
    </citation>
    <scope>NUCLEOTIDE SEQUENCE</scope>
</reference>
<evidence type="ECO:0000259" key="6">
    <source>
        <dbReference type="SMART" id="SM00693"/>
    </source>
</evidence>
<feature type="compositionally biased region" description="Low complexity" evidence="5">
    <location>
        <begin position="547"/>
        <end position="561"/>
    </location>
</feature>
<dbReference type="PANTHER" id="PTHR31679:SF2">
    <property type="entry name" value="PEROXISOMAL MEMBRANE PROTEIN PEX30-RELATED"/>
    <property type="match status" value="1"/>
</dbReference>
<evidence type="ECO:0000256" key="4">
    <source>
        <dbReference type="ARBA" id="ARBA00023136"/>
    </source>
</evidence>
<keyword evidence="2" id="KW-0812">Transmembrane</keyword>
<keyword evidence="4" id="KW-0472">Membrane</keyword>
<feature type="compositionally biased region" description="Polar residues" evidence="5">
    <location>
        <begin position="524"/>
        <end position="546"/>
    </location>
</feature>
<feature type="region of interest" description="Disordered" evidence="5">
    <location>
        <begin position="308"/>
        <end position="334"/>
    </location>
</feature>
<dbReference type="GO" id="GO:0012505">
    <property type="term" value="C:endomembrane system"/>
    <property type="evidence" value="ECO:0007669"/>
    <property type="project" value="UniProtKB-SubCell"/>
</dbReference>
<accession>A0A0F7SXQ3</accession>
<sequence length="771" mass="82568">MSVFETPLTDPYIQVLYAPIYPASLPSRHSGLPLTLKTTIMSDVLTSASPPISRFLLISAPVVAGARKGLEILLWRDPERGWSWGVILAWWVVCLGGTEILKYFLPPLVLLGYLYPSLPRLYDVLLFRFNKSSSLRYLTPRPASLLSKPATSQTILQAVSNYSAVHALLAQTWPPRWLSHSKEEWENGHWKRVLRRLIGIWAVWVLAGLILGPRVTLGTVGAVILFLPSPYVHPIQTAFQSSYHLNRLFLFLSLLVLGPSASTPPSSETQLFAWAWSASATQALLGSDSGRGRTLGVKSLLMGLRRSTRTTGNTDGKNGGTVESTKEEEEEKEWEEEPVVFRFEVIENQRWWLALDWTATLAPGDRPVWCDTYLNPTPAPPSFTLPLAHTVTVPSTTRPNYDEVRTASWRWAEDEWSVLRNIEGQFKSSFVPPKLSESPTNAHHPLPATSGQPSRNPGSSNGVSSGNSSGSITISNRMSLGEQALSRGLERLKAATTSAGPSAAHPPNGSSGSTSTGIVGSLSFSNLTGVTHPGGTSQSPTSQPKRSSSISSALSIPSSSSVDGERKTLFAMSLQGGGEVLAGEAKNVVGGHGGALGLGMVECEDLEARTDEIGWSYGGNKWEGMTAKGGLGKFTRRRRWTRKAICTEHVVLVPSSYKIPEAPARPSISSVDTTVPSAAPILVSHDPFLTSAVTTSSVSIHSATAAGTMTTTEAGNKEAMATTTAVKEPVGVAVPRPRAGSETGGGGIKGEVTNAGASAGDALKLRLKRLV</sequence>
<dbReference type="Pfam" id="PF06398">
    <property type="entry name" value="Pex24p"/>
    <property type="match status" value="1"/>
</dbReference>
<keyword evidence="3" id="KW-1133">Transmembrane helix</keyword>
<dbReference type="InterPro" id="IPR006614">
    <property type="entry name" value="Peroxin/Ferlin"/>
</dbReference>
<protein>
    <submittedName>
        <fullName evidence="7">Peroxin/Ferlin domain</fullName>
    </submittedName>
</protein>
<evidence type="ECO:0000313" key="7">
    <source>
        <dbReference type="EMBL" id="CED85514.1"/>
    </source>
</evidence>